<keyword evidence="11" id="KW-0256">Endoplasmic reticulum</keyword>
<protein>
    <recommendedName>
        <fullName evidence="6">protein xylosyltransferase</fullName>
        <ecNumber evidence="6">2.4.2.26</ecNumber>
    </recommendedName>
    <alternativeName>
        <fullName evidence="18">Peptide O-xylosyltransferase</fullName>
    </alternativeName>
</protein>
<evidence type="ECO:0000256" key="4">
    <source>
        <dbReference type="ARBA" id="ARBA00005093"/>
    </source>
</evidence>
<evidence type="ECO:0000256" key="12">
    <source>
        <dbReference type="ARBA" id="ARBA00022968"/>
    </source>
</evidence>
<keyword evidence="7" id="KW-0328">Glycosyltransferase</keyword>
<evidence type="ECO:0000256" key="14">
    <source>
        <dbReference type="ARBA" id="ARBA00023034"/>
    </source>
</evidence>
<comment type="similarity">
    <text evidence="5">Belongs to the glycosyltransferase 14 family. XylT subfamily.</text>
</comment>
<dbReference type="GO" id="GO:0050650">
    <property type="term" value="P:chondroitin sulfate proteoglycan biosynthetic process"/>
    <property type="evidence" value="ECO:0007669"/>
    <property type="project" value="TreeGrafter"/>
</dbReference>
<dbReference type="GO" id="GO:0005789">
    <property type="term" value="C:endoplasmic reticulum membrane"/>
    <property type="evidence" value="ECO:0007669"/>
    <property type="project" value="UniProtKB-SubCell"/>
</dbReference>
<evidence type="ECO:0000256" key="10">
    <source>
        <dbReference type="ARBA" id="ARBA00022723"/>
    </source>
</evidence>
<dbReference type="GO" id="GO:0000139">
    <property type="term" value="C:Golgi membrane"/>
    <property type="evidence" value="ECO:0007669"/>
    <property type="project" value="UniProtKB-SubCell"/>
</dbReference>
<evidence type="ECO:0000256" key="17">
    <source>
        <dbReference type="ARBA" id="ARBA00023180"/>
    </source>
</evidence>
<keyword evidence="14" id="KW-0333">Golgi apparatus</keyword>
<dbReference type="GO" id="GO:0015012">
    <property type="term" value="P:heparan sulfate proteoglycan biosynthetic process"/>
    <property type="evidence" value="ECO:0007669"/>
    <property type="project" value="UniProtKB-UniPathway"/>
</dbReference>
<dbReference type="AlphaFoldDB" id="A0A817T0T1"/>
<evidence type="ECO:0000313" key="21">
    <source>
        <dbReference type="EMBL" id="CAF3309377.1"/>
    </source>
</evidence>
<evidence type="ECO:0000256" key="9">
    <source>
        <dbReference type="ARBA" id="ARBA00022692"/>
    </source>
</evidence>
<dbReference type="Pfam" id="PF12529">
    <property type="entry name" value="Xylo_C"/>
    <property type="match status" value="1"/>
</dbReference>
<dbReference type="EC" id="2.4.2.26" evidence="6"/>
<evidence type="ECO:0000256" key="13">
    <source>
        <dbReference type="ARBA" id="ARBA00022989"/>
    </source>
</evidence>
<accession>A0A817T0T1</accession>
<dbReference type="InterPro" id="IPR024448">
    <property type="entry name" value="XylT_C"/>
</dbReference>
<evidence type="ECO:0000256" key="8">
    <source>
        <dbReference type="ARBA" id="ARBA00022679"/>
    </source>
</evidence>
<evidence type="ECO:0000256" key="1">
    <source>
        <dbReference type="ARBA" id="ARBA00004323"/>
    </source>
</evidence>
<dbReference type="GO" id="GO:0030158">
    <property type="term" value="F:protein xylosyltransferase activity"/>
    <property type="evidence" value="ECO:0007669"/>
    <property type="project" value="UniProtKB-EC"/>
</dbReference>
<dbReference type="EMBL" id="CAJNYU010000005">
    <property type="protein sequence ID" value="CAF3309377.1"/>
    <property type="molecule type" value="Genomic_DNA"/>
</dbReference>
<comment type="pathway">
    <text evidence="4">Glycan metabolism; heparan sulfate biosynthesis.</text>
</comment>
<proteinExistence type="inferred from homology"/>
<dbReference type="InterPro" id="IPR003406">
    <property type="entry name" value="Glyco_trans_14"/>
</dbReference>
<dbReference type="UniPathway" id="UPA00755"/>
<keyword evidence="16" id="KW-1015">Disulfide bond</keyword>
<name>A0A817T0T1_9BILA</name>
<dbReference type="Pfam" id="PF02485">
    <property type="entry name" value="Branch"/>
    <property type="match status" value="1"/>
</dbReference>
<evidence type="ECO:0000256" key="19">
    <source>
        <dbReference type="ARBA" id="ARBA00047847"/>
    </source>
</evidence>
<organism evidence="21 22">
    <name type="scientific">Rotaria socialis</name>
    <dbReference type="NCBI Taxonomy" id="392032"/>
    <lineage>
        <taxon>Eukaryota</taxon>
        <taxon>Metazoa</taxon>
        <taxon>Spiralia</taxon>
        <taxon>Gnathifera</taxon>
        <taxon>Rotifera</taxon>
        <taxon>Eurotatoria</taxon>
        <taxon>Bdelloidea</taxon>
        <taxon>Philodinida</taxon>
        <taxon>Philodinidae</taxon>
        <taxon>Rotaria</taxon>
    </lineage>
</organism>
<evidence type="ECO:0000256" key="15">
    <source>
        <dbReference type="ARBA" id="ARBA00023136"/>
    </source>
</evidence>
<dbReference type="InterPro" id="IPR043538">
    <property type="entry name" value="XYLT"/>
</dbReference>
<evidence type="ECO:0000256" key="18">
    <source>
        <dbReference type="ARBA" id="ARBA00042865"/>
    </source>
</evidence>
<keyword evidence="17" id="KW-0325">Glycoprotein</keyword>
<evidence type="ECO:0000256" key="3">
    <source>
        <dbReference type="ARBA" id="ARBA00004840"/>
    </source>
</evidence>
<keyword evidence="8" id="KW-0808">Transferase</keyword>
<keyword evidence="13" id="KW-1133">Transmembrane helix</keyword>
<comment type="pathway">
    <text evidence="3">Glycan metabolism; chondroitin sulfate biosynthesis.</text>
</comment>
<evidence type="ECO:0000256" key="6">
    <source>
        <dbReference type="ARBA" id="ARBA00011972"/>
    </source>
</evidence>
<evidence type="ECO:0000256" key="11">
    <source>
        <dbReference type="ARBA" id="ARBA00022824"/>
    </source>
</evidence>
<evidence type="ECO:0000256" key="5">
    <source>
        <dbReference type="ARBA" id="ARBA00010195"/>
    </source>
</evidence>
<evidence type="ECO:0000313" key="22">
    <source>
        <dbReference type="Proteomes" id="UP000663869"/>
    </source>
</evidence>
<keyword evidence="10" id="KW-0479">Metal-binding</keyword>
<dbReference type="GO" id="GO:0046872">
    <property type="term" value="F:metal ion binding"/>
    <property type="evidence" value="ECO:0007669"/>
    <property type="project" value="UniProtKB-KW"/>
</dbReference>
<comment type="subcellular location">
    <subcellularLocation>
        <location evidence="2">Endoplasmic reticulum membrane</location>
        <topology evidence="2">Single-pass type II membrane protein</topology>
    </subcellularLocation>
    <subcellularLocation>
        <location evidence="1">Golgi apparatus membrane</location>
        <topology evidence="1">Single-pass type II membrane protein</topology>
    </subcellularLocation>
</comment>
<keyword evidence="9" id="KW-0812">Transmembrane</keyword>
<dbReference type="Proteomes" id="UP000663869">
    <property type="component" value="Unassembled WGS sequence"/>
</dbReference>
<evidence type="ECO:0000256" key="2">
    <source>
        <dbReference type="ARBA" id="ARBA00004648"/>
    </source>
</evidence>
<comment type="catalytic activity">
    <reaction evidence="19">
        <text>UDP-alpha-D-xylose + L-seryl-[protein] = 3-O-(beta-D-xylosyl)-L-seryl-[protein] + UDP + H(+)</text>
        <dbReference type="Rhea" id="RHEA:50192"/>
        <dbReference type="Rhea" id="RHEA-COMP:9863"/>
        <dbReference type="Rhea" id="RHEA-COMP:12567"/>
        <dbReference type="ChEBI" id="CHEBI:15378"/>
        <dbReference type="ChEBI" id="CHEBI:29999"/>
        <dbReference type="ChEBI" id="CHEBI:57632"/>
        <dbReference type="ChEBI" id="CHEBI:58223"/>
        <dbReference type="ChEBI" id="CHEBI:132085"/>
        <dbReference type="EC" id="2.4.2.26"/>
    </reaction>
</comment>
<reference evidence="21" key="1">
    <citation type="submission" date="2021-02" db="EMBL/GenBank/DDBJ databases">
        <authorList>
            <person name="Nowell W R."/>
        </authorList>
    </citation>
    <scope>NUCLEOTIDE SEQUENCE</scope>
</reference>
<dbReference type="PANTHER" id="PTHR46025:SF3">
    <property type="entry name" value="XYLOSYLTRANSFERASE OXT"/>
    <property type="match status" value="1"/>
</dbReference>
<keyword evidence="12" id="KW-0735">Signal-anchor</keyword>
<keyword evidence="15" id="KW-0472">Membrane</keyword>
<comment type="caution">
    <text evidence="21">The sequence shown here is derived from an EMBL/GenBank/DDBJ whole genome shotgun (WGS) entry which is preliminary data.</text>
</comment>
<dbReference type="PANTHER" id="PTHR46025">
    <property type="entry name" value="XYLOSYLTRANSFERASE OXT"/>
    <property type="match status" value="1"/>
</dbReference>
<evidence type="ECO:0000256" key="7">
    <source>
        <dbReference type="ARBA" id="ARBA00022676"/>
    </source>
</evidence>
<evidence type="ECO:0000256" key="16">
    <source>
        <dbReference type="ARBA" id="ARBA00023157"/>
    </source>
</evidence>
<dbReference type="UniPathway" id="UPA00756"/>
<feature type="domain" description="Xylosyltransferase C-terminal" evidence="20">
    <location>
        <begin position="512"/>
        <end position="659"/>
    </location>
</feature>
<sequence length="783" mass="90882">MYILSIFWQQKIPVWDRLISKWLLFIVLVNFANAFIQNDDPSEILDIQPKCVLDEQATFAISRAKTDYCKTYLKEISCEIASNPNFFPSSLPRFCPIKNGNFGEIIGCALNTSINTTSFIAHNFNTSIMCIDFCLKYEAPFAAYGEFTGHCNCWRIFNNASVSNIFAINHTCSDWFADNDNGSIADTVTLYRTSFVPVGTGFKPEAPPNQISLVFFFLVSGRKSLRQVKRLMRAMYSTEHYYILHVDKNERYLYRELSKLCDRYSNIVMAKFRYRTTWGSTTRLLAELDVYKQLIEDLKWNFSFVISMSESDFPIKPTEELSEFLSMFPNKNFIVGDIGNTTEMLESSETRSIFVFCDNYLYRLGHKKFIQNIVYEFGSDWTILSRDFINYVTYGDDELIRGLRLTFNFSALPSESFYHTAVINSVYCDKYIRHNLRMVNWDRKRGCTCFNRDVGDLCGCSPVIYRRSDKKLFAGSTDKPIFFARKFDPTIDENIIDWIDEKVFGIDLSDSALYLQNFYHVEDSLTKLNDISGALKSIELYTRTMLVKHPKFHPVRSIELQQIHAVFELGVFQGYTFQYTIDDRNDFEIFVTQNAHTNIFSDSIKQLDIGFTIDTRDTVFIDRSRTFLDPVLVTVLFEWKYKTNEDISLVMKDPSGIVVTRMLVEIPEDIPIVDVMFPEITTECMIGIWSMDLVSNRFNNTLASLDFLIVSVNEMETNNDDNNLSIDVNIVDKFWPIAGICSVRKDTNVCSKRGSKMKTIPYEINDCDQNRWSAFYYDVKTNW</sequence>
<gene>
    <name evidence="21" type="ORF">FME351_LOCUS252</name>
</gene>
<evidence type="ECO:0000259" key="20">
    <source>
        <dbReference type="Pfam" id="PF12529"/>
    </source>
</evidence>